<gene>
    <name evidence="2" type="ORF">G0P99_18800</name>
</gene>
<evidence type="ECO:0000313" key="2">
    <source>
        <dbReference type="EMBL" id="NDW47001.1"/>
    </source>
</evidence>
<name>A0A6B2NS46_9RHOB</name>
<feature type="region of interest" description="Disordered" evidence="1">
    <location>
        <begin position="1"/>
        <end position="24"/>
    </location>
</feature>
<proteinExistence type="predicted"/>
<sequence length="86" mass="8817">HNPKSINRGGSLLDEKPGSLLGGNQQSEVRLIPNGSGLMIELVGELAGLLALGQEKTASEAVASGRSVTLVAGVGFGLYRTSDRLS</sequence>
<dbReference type="RefSeq" id="WP_164132026.1">
    <property type="nucleotide sequence ID" value="NZ_JAAGOX010000048.1"/>
</dbReference>
<accession>A0A6B2NS46</accession>
<dbReference type="AlphaFoldDB" id="A0A6B2NS46"/>
<dbReference type="EMBL" id="JAAGOX010000048">
    <property type="protein sequence ID" value="NDW47001.1"/>
    <property type="molecule type" value="Genomic_DNA"/>
</dbReference>
<evidence type="ECO:0000256" key="1">
    <source>
        <dbReference type="SAM" id="MobiDB-lite"/>
    </source>
</evidence>
<organism evidence="2">
    <name type="scientific">Ruegeria sp. PrR005</name>
    <dbReference type="NCBI Taxonomy" id="2706882"/>
    <lineage>
        <taxon>Bacteria</taxon>
        <taxon>Pseudomonadati</taxon>
        <taxon>Pseudomonadota</taxon>
        <taxon>Alphaproteobacteria</taxon>
        <taxon>Rhodobacterales</taxon>
        <taxon>Roseobacteraceae</taxon>
        <taxon>Ruegeria</taxon>
    </lineage>
</organism>
<reference evidence="2" key="1">
    <citation type="submission" date="2020-02" db="EMBL/GenBank/DDBJ databases">
        <title>Delineation of the pyrene-degrading pathway in Roseobacter clade bacteria by genomic analysis.</title>
        <authorList>
            <person name="Zhou H."/>
            <person name="Wang H."/>
        </authorList>
    </citation>
    <scope>NUCLEOTIDE SEQUENCE</scope>
    <source>
        <strain evidence="2">PrR005</strain>
    </source>
</reference>
<protein>
    <submittedName>
        <fullName evidence="2">Uncharacterized protein</fullName>
    </submittedName>
</protein>
<feature type="non-terminal residue" evidence="2">
    <location>
        <position position="1"/>
    </location>
</feature>
<comment type="caution">
    <text evidence="2">The sequence shown here is derived from an EMBL/GenBank/DDBJ whole genome shotgun (WGS) entry which is preliminary data.</text>
</comment>